<keyword evidence="3" id="KW-1185">Reference proteome</keyword>
<feature type="transmembrane region" description="Helical" evidence="1">
    <location>
        <begin position="31"/>
        <end position="49"/>
    </location>
</feature>
<keyword evidence="1" id="KW-0812">Transmembrane</keyword>
<organism evidence="2 3">
    <name type="scientific">Nitrosospira lacus</name>
    <dbReference type="NCBI Taxonomy" id="1288494"/>
    <lineage>
        <taxon>Bacteria</taxon>
        <taxon>Pseudomonadati</taxon>
        <taxon>Pseudomonadota</taxon>
        <taxon>Betaproteobacteria</taxon>
        <taxon>Nitrosomonadales</taxon>
        <taxon>Nitrosomonadaceae</taxon>
        <taxon>Nitrosospira</taxon>
    </lineage>
</organism>
<evidence type="ECO:0000256" key="1">
    <source>
        <dbReference type="SAM" id="Phobius"/>
    </source>
</evidence>
<evidence type="ECO:0000313" key="3">
    <source>
        <dbReference type="Proteomes" id="UP000012179"/>
    </source>
</evidence>
<accession>A0A1W6SLI5</accession>
<name>A0A1W6SLI5_9PROT</name>
<keyword evidence="1" id="KW-1133">Transmembrane helix</keyword>
<dbReference type="AlphaFoldDB" id="A0A1W6SLI5"/>
<gene>
    <name evidence="2" type="ORF">EBAPG3_002040</name>
</gene>
<evidence type="ECO:0000313" key="2">
    <source>
        <dbReference type="EMBL" id="ARO86653.1"/>
    </source>
</evidence>
<dbReference type="KEGG" id="nlc:EBAPG3_002040"/>
<reference evidence="2 3" key="1">
    <citation type="journal article" date="2015" name="Int. J. Syst. Evol. Microbiol.">
        <title>Nitrosospira lacus sp. nov., a psychrotolerant, ammonia-oxidizing bacterium from sandy lake sediment.</title>
        <authorList>
            <person name="Urakawa H."/>
            <person name="Garcia J.C."/>
            <person name="Nielsen J.L."/>
            <person name="Le V.Q."/>
            <person name="Kozlowski J.A."/>
            <person name="Stein L.Y."/>
            <person name="Lim C.K."/>
            <person name="Pommerening-Roser A."/>
            <person name="Martens-Habbena W."/>
            <person name="Stahl D.A."/>
            <person name="Klotz M.G."/>
        </authorList>
    </citation>
    <scope>NUCLEOTIDE SEQUENCE [LARGE SCALE GENOMIC DNA]</scope>
    <source>
        <strain evidence="2 3">APG3</strain>
    </source>
</reference>
<dbReference type="Proteomes" id="UP000012179">
    <property type="component" value="Chromosome"/>
</dbReference>
<dbReference type="EMBL" id="CP021106">
    <property type="protein sequence ID" value="ARO86653.1"/>
    <property type="molecule type" value="Genomic_DNA"/>
</dbReference>
<sequence>MIQFEISCKDCISIFERAMIKLNSMGGAMEWMLMAVIAFVAGGLIGVKLRRERTDLRLRRSAREWEKGIDKK</sequence>
<proteinExistence type="predicted"/>
<keyword evidence="1" id="KW-0472">Membrane</keyword>
<protein>
    <submittedName>
        <fullName evidence="2">Uncharacterized protein</fullName>
    </submittedName>
</protein>